<name>A0A0M0K9A4_9EUKA</name>
<reference evidence="6" key="1">
    <citation type="journal article" date="2015" name="PLoS Genet.">
        <title>Genome Sequence and Transcriptome Analyses of Chrysochromulina tobin: Metabolic Tools for Enhanced Algal Fitness in the Prominent Order Prymnesiales (Haptophyceae).</title>
        <authorList>
            <person name="Hovde B.T."/>
            <person name="Deodato C.R."/>
            <person name="Hunsperger H.M."/>
            <person name="Ryken S.A."/>
            <person name="Yost W."/>
            <person name="Jha R.K."/>
            <person name="Patterson J."/>
            <person name="Monnat R.J. Jr."/>
            <person name="Barlow S.B."/>
            <person name="Starkenburg S.R."/>
            <person name="Cattolico R.A."/>
        </authorList>
    </citation>
    <scope>NUCLEOTIDE SEQUENCE</scope>
    <source>
        <strain evidence="6">CCMP291</strain>
    </source>
</reference>
<gene>
    <name evidence="5" type="ORF">Ctob_011175</name>
</gene>
<evidence type="ECO:0000313" key="6">
    <source>
        <dbReference type="Proteomes" id="UP000037460"/>
    </source>
</evidence>
<dbReference type="InterPro" id="IPR001589">
    <property type="entry name" value="Actinin_actin-bd_CS"/>
</dbReference>
<evidence type="ECO:0000256" key="1">
    <source>
        <dbReference type="ARBA" id="ARBA00022737"/>
    </source>
</evidence>
<feature type="domain" description="Calponin-homology (CH)" evidence="4">
    <location>
        <begin position="36"/>
        <end position="142"/>
    </location>
</feature>
<evidence type="ECO:0000259" key="4">
    <source>
        <dbReference type="PROSITE" id="PS50021"/>
    </source>
</evidence>
<organism evidence="5 6">
    <name type="scientific">Chrysochromulina tobinii</name>
    <dbReference type="NCBI Taxonomy" id="1460289"/>
    <lineage>
        <taxon>Eukaryota</taxon>
        <taxon>Haptista</taxon>
        <taxon>Haptophyta</taxon>
        <taxon>Prymnesiophyceae</taxon>
        <taxon>Prymnesiales</taxon>
        <taxon>Chrysochromulinaceae</taxon>
        <taxon>Chrysochromulina</taxon>
    </lineage>
</organism>
<dbReference type="PANTHER" id="PTHR11915">
    <property type="entry name" value="SPECTRIN/FILAMIN RELATED CYTOSKELETAL PROTEIN"/>
    <property type="match status" value="1"/>
</dbReference>
<dbReference type="SUPFAM" id="SSF47576">
    <property type="entry name" value="Calponin-homology domain, CH-domain"/>
    <property type="match status" value="1"/>
</dbReference>
<protein>
    <submittedName>
        <fullName evidence="5">Gelation factor</fullName>
    </submittedName>
</protein>
<dbReference type="PROSITE" id="PS50021">
    <property type="entry name" value="CH"/>
    <property type="match status" value="1"/>
</dbReference>
<dbReference type="InterPro" id="IPR001715">
    <property type="entry name" value="CH_dom"/>
</dbReference>
<dbReference type="Pfam" id="PF00307">
    <property type="entry name" value="CH"/>
    <property type="match status" value="2"/>
</dbReference>
<sequence>MSAFFRKKPSSSSKNPAPVAASSNSTSDTLGTFLKTDQEIVFTRWWNMHLMQIDLSVDDLTEDIKSGVLPIRLLEVLSNSSLGKIHENPEGKLFKMLENQNVFLTWLKKSDMKLVGIGAEDLVGGNKTLVLGLTWTLILRYEIHKFDTTHQELLNWVKSVGEKHRVAADGGWSTMFNDGLLISAIVLDAVPGAIDLEAARRMEPFRALSYALDAAEELLGAPPLLNASDFNGKTISDRSVILYARRRALGAAHRTRT</sequence>
<dbReference type="Gene3D" id="1.10.418.10">
    <property type="entry name" value="Calponin-like domain"/>
    <property type="match status" value="2"/>
</dbReference>
<feature type="region of interest" description="Disordered" evidence="3">
    <location>
        <begin position="1"/>
        <end position="26"/>
    </location>
</feature>
<proteinExistence type="predicted"/>
<dbReference type="GO" id="GO:0003779">
    <property type="term" value="F:actin binding"/>
    <property type="evidence" value="ECO:0007669"/>
    <property type="project" value="UniProtKB-KW"/>
</dbReference>
<accession>A0A0M0K9A4</accession>
<dbReference type="AlphaFoldDB" id="A0A0M0K9A4"/>
<dbReference type="EMBL" id="JWZX01001033">
    <property type="protein sequence ID" value="KOO34953.1"/>
    <property type="molecule type" value="Genomic_DNA"/>
</dbReference>
<dbReference type="SMART" id="SM00033">
    <property type="entry name" value="CH"/>
    <property type="match status" value="2"/>
</dbReference>
<dbReference type="Proteomes" id="UP000037460">
    <property type="component" value="Unassembled WGS sequence"/>
</dbReference>
<keyword evidence="1" id="KW-0677">Repeat</keyword>
<keyword evidence="6" id="KW-1185">Reference proteome</keyword>
<dbReference type="OrthoDB" id="10017054at2759"/>
<dbReference type="PROSITE" id="PS00020">
    <property type="entry name" value="ACTININ_2"/>
    <property type="match status" value="1"/>
</dbReference>
<dbReference type="InterPro" id="IPR036872">
    <property type="entry name" value="CH_dom_sf"/>
</dbReference>
<evidence type="ECO:0000256" key="2">
    <source>
        <dbReference type="ARBA" id="ARBA00023203"/>
    </source>
</evidence>
<keyword evidence="2" id="KW-0009">Actin-binding</keyword>
<dbReference type="PROSITE" id="PS00019">
    <property type="entry name" value="ACTININ_1"/>
    <property type="match status" value="1"/>
</dbReference>
<comment type="caution">
    <text evidence="5">The sequence shown here is derived from an EMBL/GenBank/DDBJ whole genome shotgun (WGS) entry which is preliminary data.</text>
</comment>
<feature type="compositionally biased region" description="Low complexity" evidence="3">
    <location>
        <begin position="10"/>
        <end position="26"/>
    </location>
</feature>
<evidence type="ECO:0000313" key="5">
    <source>
        <dbReference type="EMBL" id="KOO34953.1"/>
    </source>
</evidence>
<evidence type="ECO:0000256" key="3">
    <source>
        <dbReference type="SAM" id="MobiDB-lite"/>
    </source>
</evidence>